<dbReference type="SUPFAM" id="SSF50249">
    <property type="entry name" value="Nucleic acid-binding proteins"/>
    <property type="match status" value="1"/>
</dbReference>
<name>A0ABD5MHS3_9EURY</name>
<evidence type="ECO:0000313" key="2">
    <source>
        <dbReference type="Proteomes" id="UP001589595"/>
    </source>
</evidence>
<dbReference type="AlphaFoldDB" id="A0ABD5MHS3"/>
<dbReference type="RefSeq" id="WP_222921401.1">
    <property type="nucleotide sequence ID" value="NZ_CP082286.1"/>
</dbReference>
<gene>
    <name evidence="1" type="ORF">ACFFOL_04140</name>
</gene>
<keyword evidence="2" id="KW-1185">Reference proteome</keyword>
<protein>
    <recommendedName>
        <fullName evidence="3">DNA-binding protein</fullName>
    </recommendedName>
</protein>
<organism evidence="1 2">
    <name type="scientific">Halobaculum roseum</name>
    <dbReference type="NCBI Taxonomy" id="2175149"/>
    <lineage>
        <taxon>Archaea</taxon>
        <taxon>Methanobacteriati</taxon>
        <taxon>Methanobacteriota</taxon>
        <taxon>Stenosarchaea group</taxon>
        <taxon>Halobacteria</taxon>
        <taxon>Halobacteriales</taxon>
        <taxon>Haloferacaceae</taxon>
        <taxon>Halobaculum</taxon>
    </lineage>
</organism>
<reference evidence="1" key="1">
    <citation type="submission" date="2024-09" db="EMBL/GenBank/DDBJ databases">
        <authorList>
            <person name="Sun Q."/>
        </authorList>
    </citation>
    <scope>NUCLEOTIDE SEQUENCE [LARGE SCALE GENOMIC DNA]</scope>
    <source>
        <strain evidence="1">JCM 31273</strain>
    </source>
</reference>
<evidence type="ECO:0008006" key="3">
    <source>
        <dbReference type="Google" id="ProtNLM"/>
    </source>
</evidence>
<dbReference type="Gene3D" id="2.40.50.140">
    <property type="entry name" value="Nucleic acid-binding proteins"/>
    <property type="match status" value="1"/>
</dbReference>
<dbReference type="EMBL" id="JBHMAJ010000002">
    <property type="protein sequence ID" value="MFB9823378.1"/>
    <property type="molecule type" value="Genomic_DNA"/>
</dbReference>
<accession>A0ABD5MHS3</accession>
<dbReference type="GeneID" id="67211525"/>
<evidence type="ECO:0000313" key="1">
    <source>
        <dbReference type="EMBL" id="MFB9823378.1"/>
    </source>
</evidence>
<sequence length="157" mass="17707">MELATENEEADRIAQRLRTDHSRAAVSRVLARRVARGQDITEAVFATMDELKAAPGPICPIEDVPDVPTDEVSIEGEVITLWDASNSKIAQVGLIADDTGKIKFISRRRSEPACVQEGDTVRMRADKKNWYEGRCSLAVTYDSMIVFPERDRRWWEA</sequence>
<proteinExistence type="predicted"/>
<comment type="caution">
    <text evidence="1">The sequence shown here is derived from an EMBL/GenBank/DDBJ whole genome shotgun (WGS) entry which is preliminary data.</text>
</comment>
<dbReference type="Proteomes" id="UP001589595">
    <property type="component" value="Unassembled WGS sequence"/>
</dbReference>
<dbReference type="InterPro" id="IPR012340">
    <property type="entry name" value="NA-bd_OB-fold"/>
</dbReference>